<reference evidence="12 13" key="1">
    <citation type="submission" date="2020-04" db="EMBL/GenBank/DDBJ databases">
        <title>Flammeovirga sp. SR4, a novel species isolated from seawater.</title>
        <authorList>
            <person name="Wang X."/>
        </authorList>
    </citation>
    <scope>NUCLEOTIDE SEQUENCE [LARGE SCALE GENOMIC DNA]</scope>
    <source>
        <strain evidence="12 13">ATCC 23126</strain>
    </source>
</reference>
<keyword evidence="5" id="KW-0547">Nucleotide-binding</keyword>
<evidence type="ECO:0000256" key="6">
    <source>
        <dbReference type="ARBA" id="ARBA00022777"/>
    </source>
</evidence>
<dbReference type="PROSITE" id="PS50113">
    <property type="entry name" value="PAC"/>
    <property type="match status" value="1"/>
</dbReference>
<dbReference type="Pfam" id="PF02518">
    <property type="entry name" value="HATPase_c"/>
    <property type="match status" value="1"/>
</dbReference>
<dbReference type="Gene3D" id="3.30.450.20">
    <property type="entry name" value="PAS domain"/>
    <property type="match status" value="1"/>
</dbReference>
<dbReference type="InterPro" id="IPR035965">
    <property type="entry name" value="PAS-like_dom_sf"/>
</dbReference>
<dbReference type="GO" id="GO:0016020">
    <property type="term" value="C:membrane"/>
    <property type="evidence" value="ECO:0007669"/>
    <property type="project" value="InterPro"/>
</dbReference>
<keyword evidence="10" id="KW-0812">Transmembrane</keyword>
<dbReference type="Gene3D" id="1.20.5.1930">
    <property type="match status" value="1"/>
</dbReference>
<dbReference type="Pfam" id="PF07730">
    <property type="entry name" value="HisKA_3"/>
    <property type="match status" value="1"/>
</dbReference>
<dbReference type="Proteomes" id="UP000576082">
    <property type="component" value="Unassembled WGS sequence"/>
</dbReference>
<evidence type="ECO:0000256" key="3">
    <source>
        <dbReference type="ARBA" id="ARBA00022553"/>
    </source>
</evidence>
<dbReference type="PANTHER" id="PTHR24421">
    <property type="entry name" value="NITRATE/NITRITE SENSOR PROTEIN NARX-RELATED"/>
    <property type="match status" value="1"/>
</dbReference>
<evidence type="ECO:0000256" key="9">
    <source>
        <dbReference type="SAM" id="Coils"/>
    </source>
</evidence>
<dbReference type="PANTHER" id="PTHR24421:SF10">
    <property type="entry name" value="NITRATE_NITRITE SENSOR PROTEIN NARQ"/>
    <property type="match status" value="1"/>
</dbReference>
<proteinExistence type="predicted"/>
<keyword evidence="7" id="KW-0067">ATP-binding</keyword>
<dbReference type="Pfam" id="PF08447">
    <property type="entry name" value="PAS_3"/>
    <property type="match status" value="1"/>
</dbReference>
<sequence length="560" mass="65532">MKIKTTFTSLFGVIIISLLLLSMLFLALLSNRKAFGKMQISRHKSIIVKNEMEDGSREMHQLLLHYITSENVKYLNEYNTLKTSIQHINLDNLELEQEEQNKINQTLKLLKEQVKKEEHILQQYQENNQDAALHYFYQESYEQLIKTIHVELDQFESDMIQKTQSVWELNRAEGFQYFYSSLTFLLFILVFSCISFYLIRKRLQRQEVIDFRFKESVEDLKKVKQELEKSDERFTLAVEGTGLLIWDFDTKNKTINWFPKGCCLFDYPYEEIIPTLDFLREHIHKDDLEILQKQIEHHKATRDKIYFDARFYTKDKTLRWYRCHGAPVYQQGELARIVGTFNDITEQLHQDEKIVDAILETEDKERSRIAREIHDNLQQTMSTAILNLEKVRAETVITNEEEKKHFNIAYSYLKKAIQESRTLAHNLMPKVVSANGLVSAIQALISALQGTTSTEIHFYENLGEERVKLSVEMTLYRIVQESINNMIKHAEASQCTIQLLKHPDMIVLTIEDDGVGFDLNTKVDSFGLNSMKTRANAVGAYFQISSQKTKGTEIIFELGI</sequence>
<dbReference type="InterPro" id="IPR011712">
    <property type="entry name" value="Sig_transdc_His_kin_sub3_dim/P"/>
</dbReference>
<evidence type="ECO:0000259" key="11">
    <source>
        <dbReference type="PROSITE" id="PS50113"/>
    </source>
</evidence>
<dbReference type="InterPro" id="IPR000700">
    <property type="entry name" value="PAS-assoc_C"/>
</dbReference>
<evidence type="ECO:0000313" key="13">
    <source>
        <dbReference type="Proteomes" id="UP000576082"/>
    </source>
</evidence>
<dbReference type="InterPro" id="IPR050482">
    <property type="entry name" value="Sensor_HK_TwoCompSys"/>
</dbReference>
<dbReference type="GO" id="GO:0046983">
    <property type="term" value="F:protein dimerization activity"/>
    <property type="evidence" value="ECO:0007669"/>
    <property type="project" value="InterPro"/>
</dbReference>
<dbReference type="InterPro" id="IPR001610">
    <property type="entry name" value="PAC"/>
</dbReference>
<dbReference type="AlphaFoldDB" id="A0A7X9P4A1"/>
<evidence type="ECO:0000313" key="12">
    <source>
        <dbReference type="EMBL" id="NME68682.1"/>
    </source>
</evidence>
<evidence type="ECO:0000256" key="7">
    <source>
        <dbReference type="ARBA" id="ARBA00022840"/>
    </source>
</evidence>
<evidence type="ECO:0000256" key="10">
    <source>
        <dbReference type="SAM" id="Phobius"/>
    </source>
</evidence>
<dbReference type="CDD" id="cd00130">
    <property type="entry name" value="PAS"/>
    <property type="match status" value="1"/>
</dbReference>
<keyword evidence="4" id="KW-0808">Transferase</keyword>
<protein>
    <recommendedName>
        <fullName evidence="2">histidine kinase</fullName>
        <ecNumber evidence="2">2.7.13.3</ecNumber>
    </recommendedName>
</protein>
<keyword evidence="13" id="KW-1185">Reference proteome</keyword>
<dbReference type="InterPro" id="IPR003594">
    <property type="entry name" value="HATPase_dom"/>
</dbReference>
<evidence type="ECO:0000256" key="2">
    <source>
        <dbReference type="ARBA" id="ARBA00012438"/>
    </source>
</evidence>
<dbReference type="InterPro" id="IPR036890">
    <property type="entry name" value="HATPase_C_sf"/>
</dbReference>
<dbReference type="GO" id="GO:0000155">
    <property type="term" value="F:phosphorelay sensor kinase activity"/>
    <property type="evidence" value="ECO:0007669"/>
    <property type="project" value="InterPro"/>
</dbReference>
<comment type="caution">
    <text evidence="12">The sequence shown here is derived from an EMBL/GenBank/DDBJ whole genome shotgun (WGS) entry which is preliminary data.</text>
</comment>
<feature type="transmembrane region" description="Helical" evidence="10">
    <location>
        <begin position="177"/>
        <end position="199"/>
    </location>
</feature>
<dbReference type="GO" id="GO:0005524">
    <property type="term" value="F:ATP binding"/>
    <property type="evidence" value="ECO:0007669"/>
    <property type="project" value="UniProtKB-KW"/>
</dbReference>
<dbReference type="InterPro" id="IPR000014">
    <property type="entry name" value="PAS"/>
</dbReference>
<keyword evidence="10" id="KW-0472">Membrane</keyword>
<evidence type="ECO:0000256" key="4">
    <source>
        <dbReference type="ARBA" id="ARBA00022679"/>
    </source>
</evidence>
<dbReference type="EC" id="2.7.13.3" evidence="2"/>
<feature type="domain" description="PAC" evidence="11">
    <location>
        <begin position="305"/>
        <end position="356"/>
    </location>
</feature>
<dbReference type="Gene3D" id="3.30.565.10">
    <property type="entry name" value="Histidine kinase-like ATPase, C-terminal domain"/>
    <property type="match status" value="1"/>
</dbReference>
<accession>A0A7X9P4A1</accession>
<dbReference type="SUPFAM" id="SSF55874">
    <property type="entry name" value="ATPase domain of HSP90 chaperone/DNA topoisomerase II/histidine kinase"/>
    <property type="match status" value="1"/>
</dbReference>
<keyword evidence="9" id="KW-0175">Coiled coil</keyword>
<feature type="transmembrane region" description="Helical" evidence="10">
    <location>
        <begin position="6"/>
        <end position="29"/>
    </location>
</feature>
<keyword evidence="10" id="KW-1133">Transmembrane helix</keyword>
<gene>
    <name evidence="12" type="ORF">HHU12_11985</name>
</gene>
<dbReference type="RefSeq" id="WP_169656981.1">
    <property type="nucleotide sequence ID" value="NZ_JABANE010000027.1"/>
</dbReference>
<dbReference type="SMART" id="SM00086">
    <property type="entry name" value="PAC"/>
    <property type="match status" value="1"/>
</dbReference>
<dbReference type="InterPro" id="IPR013655">
    <property type="entry name" value="PAS_fold_3"/>
</dbReference>
<dbReference type="EMBL" id="JABANE010000027">
    <property type="protein sequence ID" value="NME68682.1"/>
    <property type="molecule type" value="Genomic_DNA"/>
</dbReference>
<keyword evidence="3" id="KW-0597">Phosphoprotein</keyword>
<feature type="coiled-coil region" evidence="9">
    <location>
        <begin position="90"/>
        <end position="127"/>
    </location>
</feature>
<dbReference type="NCBIfam" id="TIGR00229">
    <property type="entry name" value="sensory_box"/>
    <property type="match status" value="1"/>
</dbReference>
<organism evidence="12 13">
    <name type="scientific">Flammeovirga aprica JL-4</name>
    <dbReference type="NCBI Taxonomy" id="694437"/>
    <lineage>
        <taxon>Bacteria</taxon>
        <taxon>Pseudomonadati</taxon>
        <taxon>Bacteroidota</taxon>
        <taxon>Cytophagia</taxon>
        <taxon>Cytophagales</taxon>
        <taxon>Flammeovirgaceae</taxon>
        <taxon>Flammeovirga</taxon>
    </lineage>
</organism>
<evidence type="ECO:0000256" key="5">
    <source>
        <dbReference type="ARBA" id="ARBA00022741"/>
    </source>
</evidence>
<evidence type="ECO:0000256" key="8">
    <source>
        <dbReference type="ARBA" id="ARBA00023012"/>
    </source>
</evidence>
<dbReference type="SUPFAM" id="SSF55785">
    <property type="entry name" value="PYP-like sensor domain (PAS domain)"/>
    <property type="match status" value="1"/>
</dbReference>
<name>A0A7X9P4A1_9BACT</name>
<keyword evidence="6" id="KW-0418">Kinase</keyword>
<keyword evidence="8" id="KW-0902">Two-component regulatory system</keyword>
<evidence type="ECO:0000256" key="1">
    <source>
        <dbReference type="ARBA" id="ARBA00000085"/>
    </source>
</evidence>
<dbReference type="CDD" id="cd16917">
    <property type="entry name" value="HATPase_UhpB-NarQ-NarX-like"/>
    <property type="match status" value="1"/>
</dbReference>
<comment type="catalytic activity">
    <reaction evidence="1">
        <text>ATP + protein L-histidine = ADP + protein N-phospho-L-histidine.</text>
        <dbReference type="EC" id="2.7.13.3"/>
    </reaction>
</comment>